<comment type="caution">
    <text evidence="2">The sequence shown here is derived from an EMBL/GenBank/DDBJ whole genome shotgun (WGS) entry which is preliminary data.</text>
</comment>
<protein>
    <submittedName>
        <fullName evidence="2">DNA-binding transcriptional ArsR family regulator</fullName>
    </submittedName>
</protein>
<dbReference type="SMART" id="SM00418">
    <property type="entry name" value="HTH_ARSR"/>
    <property type="match status" value="1"/>
</dbReference>
<dbReference type="PANTHER" id="PTHR39168:SF1">
    <property type="entry name" value="TRANSCRIPTIONAL REGULATORY PROTEIN"/>
    <property type="match status" value="1"/>
</dbReference>
<dbReference type="OrthoDB" id="3232131at2"/>
<sequence>MSPPRADVDLASVAAAIGEPSRAAMLDALMTGTALTAGELARVAGIGPSTASAHLARLIDVGLVEVAEQGRHRYHRLSGPDVAQALESLSHIAPAKPVRTLRESSRARSLWFARTCYDHLAGACGVALHDLLLERELIVGAAGGYDVSAAGEAWFAELGVDVSAERARRRSFARPCLDWTERRPHLAGALAAVTVDRLLALGWFVRRGSDTRALRLTEEGSAALGGLWGEESLGQRG</sequence>
<proteinExistence type="predicted"/>
<dbReference type="PROSITE" id="PS50987">
    <property type="entry name" value="HTH_ARSR_2"/>
    <property type="match status" value="1"/>
</dbReference>
<dbReference type="SUPFAM" id="SSF46785">
    <property type="entry name" value="Winged helix' DNA-binding domain"/>
    <property type="match status" value="1"/>
</dbReference>
<dbReference type="GO" id="GO:0003677">
    <property type="term" value="F:DNA binding"/>
    <property type="evidence" value="ECO:0007669"/>
    <property type="project" value="UniProtKB-KW"/>
</dbReference>
<dbReference type="InterPro" id="IPR036388">
    <property type="entry name" value="WH-like_DNA-bd_sf"/>
</dbReference>
<dbReference type="InterPro" id="IPR001845">
    <property type="entry name" value="HTH_ArsR_DNA-bd_dom"/>
</dbReference>
<dbReference type="GO" id="GO:0046686">
    <property type="term" value="P:response to cadmium ion"/>
    <property type="evidence" value="ECO:0007669"/>
    <property type="project" value="TreeGrafter"/>
</dbReference>
<dbReference type="CDD" id="cd00090">
    <property type="entry name" value="HTH_ARSR"/>
    <property type="match status" value="1"/>
</dbReference>
<dbReference type="PANTHER" id="PTHR39168">
    <property type="entry name" value="TRANSCRIPTIONAL REGULATOR-RELATED"/>
    <property type="match status" value="1"/>
</dbReference>
<dbReference type="InterPro" id="IPR036390">
    <property type="entry name" value="WH_DNA-bd_sf"/>
</dbReference>
<reference evidence="2 3" key="1">
    <citation type="submission" date="2019-06" db="EMBL/GenBank/DDBJ databases">
        <title>Sequencing the genomes of 1000 actinobacteria strains.</title>
        <authorList>
            <person name="Klenk H.-P."/>
        </authorList>
    </citation>
    <scope>NUCLEOTIDE SEQUENCE [LARGE SCALE GENOMIC DNA]</scope>
    <source>
        <strain evidence="2 3">DSM 25218</strain>
    </source>
</reference>
<dbReference type="GO" id="GO:0010288">
    <property type="term" value="P:response to lead ion"/>
    <property type="evidence" value="ECO:0007669"/>
    <property type="project" value="TreeGrafter"/>
</dbReference>
<dbReference type="Pfam" id="PF12840">
    <property type="entry name" value="HTH_20"/>
    <property type="match status" value="1"/>
</dbReference>
<dbReference type="RefSeq" id="WP_141779156.1">
    <property type="nucleotide sequence ID" value="NZ_VFOV01000001.1"/>
</dbReference>
<dbReference type="EMBL" id="VFOV01000001">
    <property type="protein sequence ID" value="TQL67011.1"/>
    <property type="molecule type" value="Genomic_DNA"/>
</dbReference>
<dbReference type="AlphaFoldDB" id="A0A543A350"/>
<dbReference type="Gene3D" id="1.10.10.10">
    <property type="entry name" value="Winged helix-like DNA-binding domain superfamily/Winged helix DNA-binding domain"/>
    <property type="match status" value="1"/>
</dbReference>
<name>A0A543A350_9ACTN</name>
<gene>
    <name evidence="2" type="ORF">FB381_0882</name>
</gene>
<accession>A0A543A350</accession>
<keyword evidence="3" id="KW-1185">Reference proteome</keyword>
<evidence type="ECO:0000259" key="1">
    <source>
        <dbReference type="PROSITE" id="PS50987"/>
    </source>
</evidence>
<dbReference type="InterPro" id="IPR052543">
    <property type="entry name" value="HTH_Metal-responsive_Reg"/>
</dbReference>
<dbReference type="Proteomes" id="UP000320209">
    <property type="component" value="Unassembled WGS sequence"/>
</dbReference>
<keyword evidence="2" id="KW-0238">DNA-binding</keyword>
<evidence type="ECO:0000313" key="3">
    <source>
        <dbReference type="Proteomes" id="UP000320209"/>
    </source>
</evidence>
<evidence type="ECO:0000313" key="2">
    <source>
        <dbReference type="EMBL" id="TQL67011.1"/>
    </source>
</evidence>
<feature type="domain" description="HTH arsR-type" evidence="1">
    <location>
        <begin position="2"/>
        <end position="97"/>
    </location>
</feature>
<dbReference type="GO" id="GO:0097063">
    <property type="term" value="F:cadmium ion sensor activity"/>
    <property type="evidence" value="ECO:0007669"/>
    <property type="project" value="TreeGrafter"/>
</dbReference>
<dbReference type="GO" id="GO:0003700">
    <property type="term" value="F:DNA-binding transcription factor activity"/>
    <property type="evidence" value="ECO:0007669"/>
    <property type="project" value="InterPro"/>
</dbReference>
<dbReference type="GO" id="GO:0032791">
    <property type="term" value="F:lead ion binding"/>
    <property type="evidence" value="ECO:0007669"/>
    <property type="project" value="TreeGrafter"/>
</dbReference>
<organism evidence="2 3">
    <name type="scientific">Nocardioides albertanoniae</name>
    <dbReference type="NCBI Taxonomy" id="1175486"/>
    <lineage>
        <taxon>Bacteria</taxon>
        <taxon>Bacillati</taxon>
        <taxon>Actinomycetota</taxon>
        <taxon>Actinomycetes</taxon>
        <taxon>Propionibacteriales</taxon>
        <taxon>Nocardioidaceae</taxon>
        <taxon>Nocardioides</taxon>
    </lineage>
</organism>
<dbReference type="InterPro" id="IPR011991">
    <property type="entry name" value="ArsR-like_HTH"/>
</dbReference>